<gene>
    <name evidence="1" type="ORF">PAUS00366_LOCUS22982</name>
</gene>
<accession>A0A7S4EQT8</accession>
<name>A0A7S4EQT8_9STRA</name>
<evidence type="ECO:0000313" key="1">
    <source>
        <dbReference type="EMBL" id="CAE0730196.1"/>
    </source>
</evidence>
<dbReference type="AlphaFoldDB" id="A0A7S4EQT8"/>
<organism evidence="1">
    <name type="scientific">Pseudo-nitzschia australis</name>
    <dbReference type="NCBI Taxonomy" id="44445"/>
    <lineage>
        <taxon>Eukaryota</taxon>
        <taxon>Sar</taxon>
        <taxon>Stramenopiles</taxon>
        <taxon>Ochrophyta</taxon>
        <taxon>Bacillariophyta</taxon>
        <taxon>Bacillariophyceae</taxon>
        <taxon>Bacillariophycidae</taxon>
        <taxon>Bacillariales</taxon>
        <taxon>Bacillariaceae</taxon>
        <taxon>Pseudo-nitzschia</taxon>
    </lineage>
</organism>
<sequence length="103" mass="11471">MASTDYKNAGGEDIQAIMVSVTAPSTLPAGYTFEAYLNDDKNRPFTCEVVRLYMDCSIIMIHSFSLVSKKYLHTDQKKTVHGLYSSPDSLQSSSSALFNIFLF</sequence>
<reference evidence="1" key="1">
    <citation type="submission" date="2021-01" db="EMBL/GenBank/DDBJ databases">
        <authorList>
            <person name="Corre E."/>
            <person name="Pelletier E."/>
            <person name="Niang G."/>
            <person name="Scheremetjew M."/>
            <person name="Finn R."/>
            <person name="Kale V."/>
            <person name="Holt S."/>
            <person name="Cochrane G."/>
            <person name="Meng A."/>
            <person name="Brown T."/>
            <person name="Cohen L."/>
        </authorList>
    </citation>
    <scope>NUCLEOTIDE SEQUENCE</scope>
    <source>
        <strain evidence="1">10249 10 AB</strain>
    </source>
</reference>
<protein>
    <submittedName>
        <fullName evidence="1">Uncharacterized protein</fullName>
    </submittedName>
</protein>
<proteinExistence type="predicted"/>
<dbReference type="EMBL" id="HBIX01035164">
    <property type="protein sequence ID" value="CAE0730196.1"/>
    <property type="molecule type" value="Transcribed_RNA"/>
</dbReference>